<dbReference type="InterPro" id="IPR043129">
    <property type="entry name" value="ATPase_NBD"/>
</dbReference>
<protein>
    <submittedName>
        <fullName evidence="2">ROK family protein</fullName>
    </submittedName>
</protein>
<dbReference type="Proteomes" id="UP000721844">
    <property type="component" value="Unassembled WGS sequence"/>
</dbReference>
<dbReference type="InterPro" id="IPR000600">
    <property type="entry name" value="ROK"/>
</dbReference>
<gene>
    <name evidence="2" type="ORF">ACELLULO517_23040</name>
</gene>
<dbReference type="SUPFAM" id="SSF53067">
    <property type="entry name" value="Actin-like ATPase domain"/>
    <property type="match status" value="1"/>
</dbReference>
<dbReference type="Gene3D" id="3.30.420.40">
    <property type="match status" value="2"/>
</dbReference>
<dbReference type="InterPro" id="IPR049874">
    <property type="entry name" value="ROK_cs"/>
</dbReference>
<dbReference type="AlphaFoldDB" id="A0A963Z5D1"/>
<dbReference type="PROSITE" id="PS01125">
    <property type="entry name" value="ROK"/>
    <property type="match status" value="1"/>
</dbReference>
<dbReference type="PANTHER" id="PTHR18964:SF149">
    <property type="entry name" value="BIFUNCTIONAL UDP-N-ACETYLGLUCOSAMINE 2-EPIMERASE_N-ACETYLMANNOSAMINE KINASE"/>
    <property type="match status" value="1"/>
</dbReference>
<dbReference type="PANTHER" id="PTHR18964">
    <property type="entry name" value="ROK (REPRESSOR, ORF, KINASE) FAMILY"/>
    <property type="match status" value="1"/>
</dbReference>
<accession>A0A963Z5D1</accession>
<evidence type="ECO:0000313" key="3">
    <source>
        <dbReference type="Proteomes" id="UP000721844"/>
    </source>
</evidence>
<evidence type="ECO:0000313" key="2">
    <source>
        <dbReference type="EMBL" id="MCB8883144.1"/>
    </source>
</evidence>
<reference evidence="2 3" key="1">
    <citation type="journal article" date="2021" name="Microorganisms">
        <title>Acidisoma silvae sp. nov. and Acidisomacellulosilytica sp. nov., Two Acidophilic Bacteria Isolated from Decaying Wood, Hydrolyzing Cellulose and Producing Poly-3-hydroxybutyrate.</title>
        <authorList>
            <person name="Mieszkin S."/>
            <person name="Pouder E."/>
            <person name="Uroz S."/>
            <person name="Simon-Colin C."/>
            <person name="Alain K."/>
        </authorList>
    </citation>
    <scope>NUCLEOTIDE SEQUENCE [LARGE SCALE GENOMIC DNA]</scope>
    <source>
        <strain evidence="2 3">HW T5.17</strain>
    </source>
</reference>
<keyword evidence="3" id="KW-1185">Reference proteome</keyword>
<dbReference type="EMBL" id="JAESVA010000011">
    <property type="protein sequence ID" value="MCB8883144.1"/>
    <property type="molecule type" value="Genomic_DNA"/>
</dbReference>
<sequence length="334" mass="34568">MMTISSAISKSLLADHSQFIGIDLGGTQLRAACLDKDGTILGQKRLPTDTENGPDGVLAQISALIAEVRTNDCRGIGIGIPGTFSALNGTVLNIPALDGWKNYPLAQHLQKEIVLPVWLENDAKVAAIGEGKIGAARDCRNFVYATISTGIGGGVFVDGNLLRGAQGLAGEIGHTRIADASAVCSCGKTGCWESVASGTALAKKMTAAIAANPNGILASLVSDRPPSGRDLPAAIAMGDEDAIRILAEEAFFLGAGFVNLQHFYAPERIVMGGGVSALLPLLHDDIKAVMKDRLLPGFNLAEVVRATLEDAAGVVGAAFFARAMAEAGQLSHGR</sequence>
<comment type="caution">
    <text evidence="2">The sequence shown here is derived from an EMBL/GenBank/DDBJ whole genome shotgun (WGS) entry which is preliminary data.</text>
</comment>
<evidence type="ECO:0000256" key="1">
    <source>
        <dbReference type="ARBA" id="ARBA00006479"/>
    </source>
</evidence>
<organism evidence="2 3">
    <name type="scientific">Acidisoma cellulosilyticum</name>
    <dbReference type="NCBI Taxonomy" id="2802395"/>
    <lineage>
        <taxon>Bacteria</taxon>
        <taxon>Pseudomonadati</taxon>
        <taxon>Pseudomonadota</taxon>
        <taxon>Alphaproteobacteria</taxon>
        <taxon>Acetobacterales</taxon>
        <taxon>Acidocellaceae</taxon>
        <taxon>Acidisoma</taxon>
    </lineage>
</organism>
<name>A0A963Z5D1_9PROT</name>
<proteinExistence type="inferred from homology"/>
<comment type="similarity">
    <text evidence="1">Belongs to the ROK (NagC/XylR) family.</text>
</comment>
<dbReference type="Pfam" id="PF00480">
    <property type="entry name" value="ROK"/>
    <property type="match status" value="1"/>
</dbReference>